<accession>A0A9W9AX92</accession>
<proteinExistence type="predicted"/>
<name>A0A9W9AX92_9AGAR</name>
<reference evidence="1" key="1">
    <citation type="submission" date="2022-08" db="EMBL/GenBank/DDBJ databases">
        <title>A Global Phylogenomic Analysis of the Shiitake Genus Lentinula.</title>
        <authorList>
            <consortium name="DOE Joint Genome Institute"/>
            <person name="Sierra-Patev S."/>
            <person name="Min B."/>
            <person name="Naranjo-Ortiz M."/>
            <person name="Looney B."/>
            <person name="Konkel Z."/>
            <person name="Slot J.C."/>
            <person name="Sakamoto Y."/>
            <person name="Steenwyk J.L."/>
            <person name="Rokas A."/>
            <person name="Carro J."/>
            <person name="Camarero S."/>
            <person name="Ferreira P."/>
            <person name="Molpeceres G."/>
            <person name="Ruiz-Duenas F.J."/>
            <person name="Serrano A."/>
            <person name="Henrissat B."/>
            <person name="Drula E."/>
            <person name="Hughes K.W."/>
            <person name="Mata J.L."/>
            <person name="Ishikawa N.K."/>
            <person name="Vargas-Isla R."/>
            <person name="Ushijima S."/>
            <person name="Smith C.A."/>
            <person name="Ahrendt S."/>
            <person name="Andreopoulos W."/>
            <person name="He G."/>
            <person name="Labutti K."/>
            <person name="Lipzen A."/>
            <person name="Ng V."/>
            <person name="Riley R."/>
            <person name="Sandor L."/>
            <person name="Barry K."/>
            <person name="Martinez A.T."/>
            <person name="Xiao Y."/>
            <person name="Gibbons J.G."/>
            <person name="Terashima K."/>
            <person name="Grigoriev I.V."/>
            <person name="Hibbett D.S."/>
        </authorList>
    </citation>
    <scope>NUCLEOTIDE SEQUENCE</scope>
    <source>
        <strain evidence="1">JLM2183</strain>
    </source>
</reference>
<dbReference type="Proteomes" id="UP001150266">
    <property type="component" value="Unassembled WGS sequence"/>
</dbReference>
<dbReference type="AlphaFoldDB" id="A0A9W9AX92"/>
<evidence type="ECO:0000313" key="2">
    <source>
        <dbReference type="Proteomes" id="UP001150266"/>
    </source>
</evidence>
<gene>
    <name evidence="1" type="ORF">J3R30DRAFT_167488</name>
</gene>
<organism evidence="1 2">
    <name type="scientific">Lentinula aciculospora</name>
    <dbReference type="NCBI Taxonomy" id="153920"/>
    <lineage>
        <taxon>Eukaryota</taxon>
        <taxon>Fungi</taxon>
        <taxon>Dikarya</taxon>
        <taxon>Basidiomycota</taxon>
        <taxon>Agaricomycotina</taxon>
        <taxon>Agaricomycetes</taxon>
        <taxon>Agaricomycetidae</taxon>
        <taxon>Agaricales</taxon>
        <taxon>Marasmiineae</taxon>
        <taxon>Omphalotaceae</taxon>
        <taxon>Lentinula</taxon>
    </lineage>
</organism>
<comment type="caution">
    <text evidence="1">The sequence shown here is derived from an EMBL/GenBank/DDBJ whole genome shotgun (WGS) entry which is preliminary data.</text>
</comment>
<keyword evidence="2" id="KW-1185">Reference proteome</keyword>
<sequence>MSHETDDFNGGRFLYDDYGSPRLGYDRRLYGISPLGSRGLTPNSPTFERLPLSAPSDFHVPYPFQIYPSFSVPGVPRMGMDIGVGASAFEGIDAGFSSSAPYIPSPTTDLSGGYPFPSLEPTVPATYLPPATSVVYPSAGFPLPSLQASAPIWPGSDHPLYPPSPAPVQLGDYSPQVPQAFPPYPYFFGVSKAAADHKACGAYQCYNSDSGFVYDYNNKCVQGYKPDL</sequence>
<dbReference type="EMBL" id="JAOTPV010000001">
    <property type="protein sequence ID" value="KAJ4491013.1"/>
    <property type="molecule type" value="Genomic_DNA"/>
</dbReference>
<evidence type="ECO:0000313" key="1">
    <source>
        <dbReference type="EMBL" id="KAJ4491013.1"/>
    </source>
</evidence>
<protein>
    <submittedName>
        <fullName evidence="1">Uncharacterized protein</fullName>
    </submittedName>
</protein>